<dbReference type="KEGG" id="hhl:Halha_1567"/>
<keyword evidence="2" id="KW-1185">Reference proteome</keyword>
<organism evidence="1 2">
    <name type="scientific">Halobacteroides halobius (strain ATCC 35273 / DSM 5150 / MD-1)</name>
    <dbReference type="NCBI Taxonomy" id="748449"/>
    <lineage>
        <taxon>Bacteria</taxon>
        <taxon>Bacillati</taxon>
        <taxon>Bacillota</taxon>
        <taxon>Clostridia</taxon>
        <taxon>Halanaerobiales</taxon>
        <taxon>Halobacteroidaceae</taxon>
        <taxon>Halobacteroides</taxon>
    </lineage>
</organism>
<dbReference type="eggNOG" id="COG5577">
    <property type="taxonomic scope" value="Bacteria"/>
</dbReference>
<name>L0KAD6_HALHC</name>
<gene>
    <name evidence="1" type="ordered locus">Halha_1567</name>
</gene>
<dbReference type="Proteomes" id="UP000010880">
    <property type="component" value="Chromosome"/>
</dbReference>
<reference evidence="2" key="1">
    <citation type="submission" date="2012-02" db="EMBL/GenBank/DDBJ databases">
        <title>The complete genome of Halobacteroides halobius DSM 5150.</title>
        <authorList>
            <person name="Lucas S."/>
            <person name="Copeland A."/>
            <person name="Lapidus A."/>
            <person name="Glavina del Rio T."/>
            <person name="Dalin E."/>
            <person name="Tice H."/>
            <person name="Bruce D."/>
            <person name="Goodwin L."/>
            <person name="Pitluck S."/>
            <person name="Peters L."/>
            <person name="Mikhailova N."/>
            <person name="Gu W."/>
            <person name="Kyrpides N."/>
            <person name="Mavromatis K."/>
            <person name="Ivanova N."/>
            <person name="Brettin T."/>
            <person name="Detter J.C."/>
            <person name="Han C."/>
            <person name="Larimer F."/>
            <person name="Land M."/>
            <person name="Hauser L."/>
            <person name="Markowitz V."/>
            <person name="Cheng J.-F."/>
            <person name="Hugenholtz P."/>
            <person name="Woyke T."/>
            <person name="Wu D."/>
            <person name="Tindall B."/>
            <person name="Pomrenke H."/>
            <person name="Brambilla E."/>
            <person name="Klenk H.-P."/>
            <person name="Eisen J.A."/>
        </authorList>
    </citation>
    <scope>NUCLEOTIDE SEQUENCE [LARGE SCALE GENOMIC DNA]</scope>
    <source>
        <strain evidence="2">ATCC 35273 / DSM 5150 / MD-1</strain>
    </source>
</reference>
<evidence type="ECO:0000313" key="2">
    <source>
        <dbReference type="Proteomes" id="UP000010880"/>
    </source>
</evidence>
<dbReference type="HOGENOM" id="CLU_1155159_0_0_9"/>
<accession>L0KAD6</accession>
<protein>
    <recommendedName>
        <fullName evidence="3">Coat F domain-containing protein</fullName>
    </recommendedName>
</protein>
<sequence length="240" mass="28130">MNKESAWACPAERQIAESILMVLQRNVQSLIRAFMTATTNDQVRNLFGKYLKKELNCIHNTAKYFKLKNWASQPPKYPHKPPTTKEEINSGEAFHLWSHLCARYDQIELTKLYENYTHDPDFKFLLTNGLRMVLEDQLANLEQEMDHFGLPLPERPPKSIKTTQNAEVISDEMIYRNIMTGQQNMLRLHSSGLIQSITNDRIRNIYLDLIKEEIDILNKFIKYGKTKGWIRTVPNYNKNI</sequence>
<dbReference type="EMBL" id="CP003359">
    <property type="protein sequence ID" value="AGB41505.1"/>
    <property type="molecule type" value="Genomic_DNA"/>
</dbReference>
<dbReference type="AlphaFoldDB" id="L0KAD6"/>
<evidence type="ECO:0000313" key="1">
    <source>
        <dbReference type="EMBL" id="AGB41505.1"/>
    </source>
</evidence>
<dbReference type="RefSeq" id="WP_015327223.1">
    <property type="nucleotide sequence ID" value="NC_019978.1"/>
</dbReference>
<dbReference type="Pfam" id="PF11553">
    <property type="entry name" value="DUF3231"/>
    <property type="match status" value="1"/>
</dbReference>
<dbReference type="InterPro" id="IPR021617">
    <property type="entry name" value="DUF3231"/>
</dbReference>
<dbReference type="OrthoDB" id="1807877at2"/>
<proteinExistence type="predicted"/>
<dbReference type="Gene3D" id="1.20.1260.10">
    <property type="match status" value="2"/>
</dbReference>
<dbReference type="InterPro" id="IPR012347">
    <property type="entry name" value="Ferritin-like"/>
</dbReference>
<evidence type="ECO:0008006" key="3">
    <source>
        <dbReference type="Google" id="ProtNLM"/>
    </source>
</evidence>